<keyword evidence="9" id="KW-0472">Membrane</keyword>
<evidence type="ECO:0000256" key="3">
    <source>
        <dbReference type="ARBA" id="ARBA00022448"/>
    </source>
</evidence>
<keyword evidence="4" id="KW-1003">Cell membrane</keyword>
<protein>
    <submittedName>
        <fullName evidence="11">Preprotein translocase subunit YajC</fullName>
    </submittedName>
</protein>
<proteinExistence type="inferred from homology"/>
<evidence type="ECO:0000313" key="12">
    <source>
        <dbReference type="Proteomes" id="UP000252530"/>
    </source>
</evidence>
<dbReference type="Proteomes" id="UP000252530">
    <property type="component" value="Unassembled WGS sequence"/>
</dbReference>
<comment type="subcellular location">
    <subcellularLocation>
        <location evidence="1">Cell membrane</location>
        <topology evidence="1">Single-pass membrane protein</topology>
    </subcellularLocation>
</comment>
<evidence type="ECO:0000256" key="1">
    <source>
        <dbReference type="ARBA" id="ARBA00004162"/>
    </source>
</evidence>
<name>A0A366K8K6_9BIFI</name>
<evidence type="ECO:0000256" key="2">
    <source>
        <dbReference type="ARBA" id="ARBA00006742"/>
    </source>
</evidence>
<keyword evidence="12" id="KW-1185">Reference proteome</keyword>
<dbReference type="Pfam" id="PF02699">
    <property type="entry name" value="YajC"/>
    <property type="match status" value="1"/>
</dbReference>
<feature type="compositionally biased region" description="Acidic residues" evidence="10">
    <location>
        <begin position="105"/>
        <end position="114"/>
    </location>
</feature>
<evidence type="ECO:0000256" key="9">
    <source>
        <dbReference type="ARBA" id="ARBA00023136"/>
    </source>
</evidence>
<organism evidence="11 12">
    <name type="scientific">Bifidobacterium aemilianum</name>
    <dbReference type="NCBI Taxonomy" id="2493120"/>
    <lineage>
        <taxon>Bacteria</taxon>
        <taxon>Bacillati</taxon>
        <taxon>Actinomycetota</taxon>
        <taxon>Actinomycetes</taxon>
        <taxon>Bifidobacteriales</taxon>
        <taxon>Bifidobacteriaceae</taxon>
        <taxon>Bifidobacterium</taxon>
    </lineage>
</organism>
<accession>A0A366K8K6</accession>
<evidence type="ECO:0000313" key="11">
    <source>
        <dbReference type="EMBL" id="RBP98065.1"/>
    </source>
</evidence>
<keyword evidence="6" id="KW-0653">Protein transport</keyword>
<comment type="similarity">
    <text evidence="2">Belongs to the YajC family.</text>
</comment>
<sequence length="176" mass="19344">MALMIVMIVVLAGMMFWQSRSAKKQQAQVQDFRESLEPGTEVITIGGVIGKVVSVDTKYEEIVIDSEGSKLRFSLKSVNKQYVRPAFVDDDEVDENGNPLQSDQSSDESTDDESTDQKALAGGSHQNHAEAKESSQQEPLQDETANHMSSDVSDISQTETDLTDTDTNIKPNSTKD</sequence>
<keyword evidence="5" id="KW-0812">Transmembrane</keyword>
<keyword evidence="8" id="KW-0811">Translocation</keyword>
<evidence type="ECO:0000256" key="8">
    <source>
        <dbReference type="ARBA" id="ARBA00023010"/>
    </source>
</evidence>
<dbReference type="PANTHER" id="PTHR33909:SF1">
    <property type="entry name" value="SEC TRANSLOCON ACCESSORY COMPLEX SUBUNIT YAJC"/>
    <property type="match status" value="1"/>
</dbReference>
<dbReference type="AlphaFoldDB" id="A0A366K8K6"/>
<comment type="caution">
    <text evidence="11">The sequence shown here is derived from an EMBL/GenBank/DDBJ whole genome shotgun (WGS) entry which is preliminary data.</text>
</comment>
<dbReference type="OrthoDB" id="3240462at2"/>
<keyword evidence="7" id="KW-1133">Transmembrane helix</keyword>
<feature type="region of interest" description="Disordered" evidence="10">
    <location>
        <begin position="86"/>
        <end position="176"/>
    </location>
</feature>
<dbReference type="EMBL" id="PDCG01000002">
    <property type="protein sequence ID" value="RBP98065.1"/>
    <property type="molecule type" value="Genomic_DNA"/>
</dbReference>
<keyword evidence="3" id="KW-0813">Transport</keyword>
<evidence type="ECO:0000256" key="6">
    <source>
        <dbReference type="ARBA" id="ARBA00022927"/>
    </source>
</evidence>
<reference evidence="11 12" key="1">
    <citation type="submission" date="2017-10" db="EMBL/GenBank/DDBJ databases">
        <title>Bifidobacterium xylocopum sp. nov. and Bifidobacterium aemilianum sp. nov., from the carpenter bee (Xylocopa violacea) digestive tract.</title>
        <authorList>
            <person name="Alberoni D."/>
            <person name="Baffoni L."/>
            <person name="Di Gioia D."/>
            <person name="Gaggia F."/>
            <person name="Biavati B."/>
        </authorList>
    </citation>
    <scope>NUCLEOTIDE SEQUENCE [LARGE SCALE GENOMIC DNA]</scope>
    <source>
        <strain evidence="11 12">XV10</strain>
    </source>
</reference>
<evidence type="ECO:0000256" key="5">
    <source>
        <dbReference type="ARBA" id="ARBA00022692"/>
    </source>
</evidence>
<dbReference type="RefSeq" id="WP_113859748.1">
    <property type="nucleotide sequence ID" value="NZ_PDCG01000002.1"/>
</dbReference>
<evidence type="ECO:0000256" key="10">
    <source>
        <dbReference type="SAM" id="MobiDB-lite"/>
    </source>
</evidence>
<dbReference type="GO" id="GO:0005886">
    <property type="term" value="C:plasma membrane"/>
    <property type="evidence" value="ECO:0007669"/>
    <property type="project" value="UniProtKB-SubCell"/>
</dbReference>
<evidence type="ECO:0000256" key="7">
    <source>
        <dbReference type="ARBA" id="ARBA00022989"/>
    </source>
</evidence>
<gene>
    <name evidence="11" type="primary">yajC</name>
    <name evidence="11" type="ORF">CRD60_02515</name>
</gene>
<dbReference type="GO" id="GO:0015031">
    <property type="term" value="P:protein transport"/>
    <property type="evidence" value="ECO:0007669"/>
    <property type="project" value="UniProtKB-KW"/>
</dbReference>
<dbReference type="SMART" id="SM01323">
    <property type="entry name" value="YajC"/>
    <property type="match status" value="1"/>
</dbReference>
<dbReference type="NCBIfam" id="TIGR00739">
    <property type="entry name" value="yajC"/>
    <property type="match status" value="1"/>
</dbReference>
<dbReference type="PRINTS" id="PR01853">
    <property type="entry name" value="YAJCTRNLCASE"/>
</dbReference>
<dbReference type="InterPro" id="IPR003849">
    <property type="entry name" value="Preprotein_translocase_YajC"/>
</dbReference>
<feature type="compositionally biased region" description="Polar residues" evidence="10">
    <location>
        <begin position="146"/>
        <end position="176"/>
    </location>
</feature>
<evidence type="ECO:0000256" key="4">
    <source>
        <dbReference type="ARBA" id="ARBA00022475"/>
    </source>
</evidence>
<dbReference type="PANTHER" id="PTHR33909">
    <property type="entry name" value="SEC TRANSLOCON ACCESSORY COMPLEX SUBUNIT YAJC"/>
    <property type="match status" value="1"/>
</dbReference>